<dbReference type="PANTHER" id="PTHR35024">
    <property type="entry name" value="HYPOTHETICAL CYTOSOLIC PROTEIN"/>
    <property type="match status" value="1"/>
</dbReference>
<dbReference type="PANTHER" id="PTHR35024:SF4">
    <property type="entry name" value="POLYMER-FORMING CYTOSKELETAL PROTEIN"/>
    <property type="match status" value="1"/>
</dbReference>
<organism evidence="3 4">
    <name type="scientific">Chitinophaga dinghuensis</name>
    <dbReference type="NCBI Taxonomy" id="1539050"/>
    <lineage>
        <taxon>Bacteria</taxon>
        <taxon>Pseudomonadati</taxon>
        <taxon>Bacteroidota</taxon>
        <taxon>Chitinophagia</taxon>
        <taxon>Chitinophagales</taxon>
        <taxon>Chitinophagaceae</taxon>
        <taxon>Chitinophaga</taxon>
    </lineage>
</organism>
<protein>
    <submittedName>
        <fullName evidence="3">Polymer-forming protein</fullName>
    </submittedName>
</protein>
<name>A0A327VSX2_9BACT</name>
<feature type="region of interest" description="Disordered" evidence="2">
    <location>
        <begin position="138"/>
        <end position="158"/>
    </location>
</feature>
<dbReference type="AlphaFoldDB" id="A0A327VSX2"/>
<dbReference type="Pfam" id="PF04519">
    <property type="entry name" value="Bactofilin"/>
    <property type="match status" value="1"/>
</dbReference>
<keyword evidence="4" id="KW-1185">Reference proteome</keyword>
<dbReference type="RefSeq" id="WP_170137812.1">
    <property type="nucleotide sequence ID" value="NZ_QLMA01000006.1"/>
</dbReference>
<reference evidence="3 4" key="1">
    <citation type="submission" date="2018-06" db="EMBL/GenBank/DDBJ databases">
        <title>Genomic Encyclopedia of Archaeal and Bacterial Type Strains, Phase II (KMG-II): from individual species to whole genera.</title>
        <authorList>
            <person name="Goeker M."/>
        </authorList>
    </citation>
    <scope>NUCLEOTIDE SEQUENCE [LARGE SCALE GENOMIC DNA]</scope>
    <source>
        <strain evidence="3 4">DSM 29821</strain>
    </source>
</reference>
<dbReference type="Proteomes" id="UP000249819">
    <property type="component" value="Unassembled WGS sequence"/>
</dbReference>
<accession>A0A327VSX2</accession>
<dbReference type="InterPro" id="IPR007607">
    <property type="entry name" value="BacA/B"/>
</dbReference>
<evidence type="ECO:0000313" key="4">
    <source>
        <dbReference type="Proteomes" id="UP000249819"/>
    </source>
</evidence>
<dbReference type="EMBL" id="QLMA01000006">
    <property type="protein sequence ID" value="RAJ79151.1"/>
    <property type="molecule type" value="Genomic_DNA"/>
</dbReference>
<comment type="caution">
    <text evidence="3">The sequence shown here is derived from an EMBL/GenBank/DDBJ whole genome shotgun (WGS) entry which is preliminary data.</text>
</comment>
<comment type="similarity">
    <text evidence="1">Belongs to the bactofilin family.</text>
</comment>
<evidence type="ECO:0000256" key="1">
    <source>
        <dbReference type="ARBA" id="ARBA00044755"/>
    </source>
</evidence>
<proteinExistence type="inferred from homology"/>
<sequence>MINVQHLFRNLIRPGAFRIPKSVSVNGGIDATISGRIDGHVRGNVKTTGKLIISENASIKGHVYATDLVIYGKVFGDVYISNKAYVTTKAYVKGDVNAMILEIEEGAVVEGAIRKNIQAVQQSEEPVVALPVTESTHSSTAAIVPPPHPEEEQRSSWF</sequence>
<evidence type="ECO:0000256" key="2">
    <source>
        <dbReference type="SAM" id="MobiDB-lite"/>
    </source>
</evidence>
<feature type="compositionally biased region" description="Basic and acidic residues" evidence="2">
    <location>
        <begin position="148"/>
        <end position="158"/>
    </location>
</feature>
<gene>
    <name evidence="3" type="ORF">CLV59_106212</name>
</gene>
<evidence type="ECO:0000313" key="3">
    <source>
        <dbReference type="EMBL" id="RAJ79151.1"/>
    </source>
</evidence>